<evidence type="ECO:0000313" key="6">
    <source>
        <dbReference type="Proteomes" id="UP000294614"/>
    </source>
</evidence>
<feature type="modified residue" description="N6-(pyridoxal phosphate)lysine" evidence="3">
    <location>
        <position position="187"/>
    </location>
</feature>
<comment type="caution">
    <text evidence="5">The sequence shown here is derived from an EMBL/GenBank/DDBJ whole genome shotgun (WGS) entry which is preliminary data.</text>
</comment>
<proteinExistence type="inferred from homology"/>
<dbReference type="CDD" id="cd00616">
    <property type="entry name" value="AHBA_syn"/>
    <property type="match status" value="1"/>
</dbReference>
<dbReference type="EMBL" id="SMGG01000006">
    <property type="protein sequence ID" value="TCK59584.1"/>
    <property type="molecule type" value="Genomic_DNA"/>
</dbReference>
<gene>
    <name evidence="5" type="ORF">C8D98_2518</name>
</gene>
<dbReference type="RefSeq" id="WP_132874490.1">
    <property type="nucleotide sequence ID" value="NZ_SMGG01000006.1"/>
</dbReference>
<dbReference type="Pfam" id="PF01041">
    <property type="entry name" value="DegT_DnrJ_EryC1"/>
    <property type="match status" value="1"/>
</dbReference>
<dbReference type="GO" id="GO:0008483">
    <property type="term" value="F:transaminase activity"/>
    <property type="evidence" value="ECO:0007669"/>
    <property type="project" value="TreeGrafter"/>
</dbReference>
<accession>A0A4R1K5X9</accession>
<dbReference type="InterPro" id="IPR000653">
    <property type="entry name" value="DegT/StrS_aminotransferase"/>
</dbReference>
<dbReference type="InterPro" id="IPR015422">
    <property type="entry name" value="PyrdxlP-dep_Trfase_small"/>
</dbReference>
<evidence type="ECO:0000256" key="4">
    <source>
        <dbReference type="RuleBase" id="RU004508"/>
    </source>
</evidence>
<comment type="similarity">
    <text evidence="1 4">Belongs to the DegT/DnrJ/EryC1 family.</text>
</comment>
<protein>
    <submittedName>
        <fullName evidence="5">UDP-N-acetylbacillosamine transaminase</fullName>
    </submittedName>
</protein>
<name>A0A4R1K5X9_9BACT</name>
<dbReference type="GO" id="GO:0000271">
    <property type="term" value="P:polysaccharide biosynthetic process"/>
    <property type="evidence" value="ECO:0007669"/>
    <property type="project" value="TreeGrafter"/>
</dbReference>
<dbReference type="SUPFAM" id="SSF53383">
    <property type="entry name" value="PLP-dependent transferases"/>
    <property type="match status" value="1"/>
</dbReference>
<sequence length="371" mass="41269">MKYNLSIPHLSDDNRELKYISEAIENNNIGPVGRFMPEFEYAVKKLTSSKYVLGVVNGTSAIHLALLAMGITKYDDVLASTFTFIGSVAPVSYIGANPIFIDSEEGTWNLDPNLLEDYLKKTAKTPKALILTHLYGQPASMDDICMVCDRYNVTLIEDAAEAIGASYDDRQCGTFGTMGILSFNGNKLITTGGGGMLLSENKEYIEKASYYSTQAREPVMHYEHLNVGYNYRLSNLHAAVGLAQMEILNERIAARRRIFKTYEKEFANDSRIKLMPQHEKADGNRWLTTALFEGIDPMVLMKKLANQGIETRPLWKPMHMQPVFKDAERVVNGTSEKLFSKGLCLPSCSTMTDEDVRTVAAAIIGTLDISG</sequence>
<dbReference type="PIRSF" id="PIRSF000390">
    <property type="entry name" value="PLP_StrS"/>
    <property type="match status" value="1"/>
</dbReference>
<dbReference type="InterPro" id="IPR015421">
    <property type="entry name" value="PyrdxlP-dep_Trfase_major"/>
</dbReference>
<reference evidence="5 6" key="1">
    <citation type="submission" date="2019-03" db="EMBL/GenBank/DDBJ databases">
        <title>Genomic Encyclopedia of Type Strains, Phase IV (KMG-IV): sequencing the most valuable type-strain genomes for metagenomic binning, comparative biology and taxonomic classification.</title>
        <authorList>
            <person name="Goeker M."/>
        </authorList>
    </citation>
    <scope>NUCLEOTIDE SEQUENCE [LARGE SCALE GENOMIC DNA]</scope>
    <source>
        <strain evidence="5 6">DSM 24984</strain>
    </source>
</reference>
<evidence type="ECO:0000313" key="5">
    <source>
        <dbReference type="EMBL" id="TCK59584.1"/>
    </source>
</evidence>
<dbReference type="PANTHER" id="PTHR30244:SF34">
    <property type="entry name" value="DTDP-4-AMINO-4,6-DIDEOXYGALACTOSE TRANSAMINASE"/>
    <property type="match status" value="1"/>
</dbReference>
<keyword evidence="6" id="KW-1185">Reference proteome</keyword>
<organism evidence="5 6">
    <name type="scientific">Seleniivibrio woodruffii</name>
    <dbReference type="NCBI Taxonomy" id="1078050"/>
    <lineage>
        <taxon>Bacteria</taxon>
        <taxon>Pseudomonadati</taxon>
        <taxon>Deferribacterota</taxon>
        <taxon>Deferribacteres</taxon>
        <taxon>Deferribacterales</taxon>
        <taxon>Geovibrionaceae</taxon>
        <taxon>Seleniivibrio</taxon>
    </lineage>
</organism>
<dbReference type="Gene3D" id="3.40.640.10">
    <property type="entry name" value="Type I PLP-dependent aspartate aminotransferase-like (Major domain)"/>
    <property type="match status" value="1"/>
</dbReference>
<dbReference type="PANTHER" id="PTHR30244">
    <property type="entry name" value="TRANSAMINASE"/>
    <property type="match status" value="1"/>
</dbReference>
<dbReference type="GO" id="GO:0030170">
    <property type="term" value="F:pyridoxal phosphate binding"/>
    <property type="evidence" value="ECO:0007669"/>
    <property type="project" value="TreeGrafter"/>
</dbReference>
<dbReference type="Gene3D" id="3.90.1150.10">
    <property type="entry name" value="Aspartate Aminotransferase, domain 1"/>
    <property type="match status" value="1"/>
</dbReference>
<evidence type="ECO:0000256" key="1">
    <source>
        <dbReference type="ARBA" id="ARBA00037999"/>
    </source>
</evidence>
<keyword evidence="3 4" id="KW-0663">Pyridoxal phosphate</keyword>
<dbReference type="Proteomes" id="UP000294614">
    <property type="component" value="Unassembled WGS sequence"/>
</dbReference>
<dbReference type="AlphaFoldDB" id="A0A4R1K5X9"/>
<evidence type="ECO:0000256" key="3">
    <source>
        <dbReference type="PIRSR" id="PIRSR000390-2"/>
    </source>
</evidence>
<feature type="active site" description="Proton acceptor" evidence="2">
    <location>
        <position position="187"/>
    </location>
</feature>
<dbReference type="InterPro" id="IPR015424">
    <property type="entry name" value="PyrdxlP-dep_Trfase"/>
</dbReference>
<dbReference type="OrthoDB" id="9810913at2"/>
<evidence type="ECO:0000256" key="2">
    <source>
        <dbReference type="PIRSR" id="PIRSR000390-1"/>
    </source>
</evidence>